<dbReference type="EMBL" id="BPLQ01007811">
    <property type="protein sequence ID" value="GIY32482.1"/>
    <property type="molecule type" value="Genomic_DNA"/>
</dbReference>
<proteinExistence type="predicted"/>
<dbReference type="Proteomes" id="UP001054837">
    <property type="component" value="Unassembled WGS sequence"/>
</dbReference>
<feature type="non-terminal residue" evidence="1">
    <location>
        <position position="31"/>
    </location>
</feature>
<sequence>MGGTASKFLCSKGVVLFPECVGLNGLHSYNK</sequence>
<evidence type="ECO:0000313" key="2">
    <source>
        <dbReference type="Proteomes" id="UP001054837"/>
    </source>
</evidence>
<evidence type="ECO:0000313" key="1">
    <source>
        <dbReference type="EMBL" id="GIY32482.1"/>
    </source>
</evidence>
<protein>
    <submittedName>
        <fullName evidence="1">Uncharacterized protein</fullName>
    </submittedName>
</protein>
<gene>
    <name evidence="1" type="ORF">CDAR_107741</name>
</gene>
<reference evidence="1 2" key="1">
    <citation type="submission" date="2021-06" db="EMBL/GenBank/DDBJ databases">
        <title>Caerostris darwini draft genome.</title>
        <authorList>
            <person name="Kono N."/>
            <person name="Arakawa K."/>
        </authorList>
    </citation>
    <scope>NUCLEOTIDE SEQUENCE [LARGE SCALE GENOMIC DNA]</scope>
</reference>
<comment type="caution">
    <text evidence="1">The sequence shown here is derived from an EMBL/GenBank/DDBJ whole genome shotgun (WGS) entry which is preliminary data.</text>
</comment>
<organism evidence="1 2">
    <name type="scientific">Caerostris darwini</name>
    <dbReference type="NCBI Taxonomy" id="1538125"/>
    <lineage>
        <taxon>Eukaryota</taxon>
        <taxon>Metazoa</taxon>
        <taxon>Ecdysozoa</taxon>
        <taxon>Arthropoda</taxon>
        <taxon>Chelicerata</taxon>
        <taxon>Arachnida</taxon>
        <taxon>Araneae</taxon>
        <taxon>Araneomorphae</taxon>
        <taxon>Entelegynae</taxon>
        <taxon>Araneoidea</taxon>
        <taxon>Araneidae</taxon>
        <taxon>Caerostris</taxon>
    </lineage>
</organism>
<accession>A0AAV4SG13</accession>
<dbReference type="AlphaFoldDB" id="A0AAV4SG13"/>
<name>A0AAV4SG13_9ARAC</name>
<keyword evidence="2" id="KW-1185">Reference proteome</keyword>